<keyword evidence="6" id="KW-1185">Reference proteome</keyword>
<evidence type="ECO:0000256" key="2">
    <source>
        <dbReference type="ARBA" id="ARBA00023136"/>
    </source>
</evidence>
<dbReference type="AlphaFoldDB" id="A0A0C9YFM4"/>
<comment type="subcellular location">
    <subcellularLocation>
        <location evidence="4">Peroxisome membrane</location>
    </subcellularLocation>
</comment>
<reference evidence="6" key="2">
    <citation type="submission" date="2015-01" db="EMBL/GenBank/DDBJ databases">
        <title>Evolutionary Origins and Diversification of the Mycorrhizal Mutualists.</title>
        <authorList>
            <consortium name="DOE Joint Genome Institute"/>
            <consortium name="Mycorrhizal Genomics Consortium"/>
            <person name="Kohler A."/>
            <person name="Kuo A."/>
            <person name="Nagy L.G."/>
            <person name="Floudas D."/>
            <person name="Copeland A."/>
            <person name="Barry K.W."/>
            <person name="Cichocki N."/>
            <person name="Veneault-Fourrey C."/>
            <person name="LaButti K."/>
            <person name="Lindquist E.A."/>
            <person name="Lipzen A."/>
            <person name="Lundell T."/>
            <person name="Morin E."/>
            <person name="Murat C."/>
            <person name="Riley R."/>
            <person name="Ohm R."/>
            <person name="Sun H."/>
            <person name="Tunlid A."/>
            <person name="Henrissat B."/>
            <person name="Grigoriev I.V."/>
            <person name="Hibbett D.S."/>
            <person name="Martin F."/>
        </authorList>
    </citation>
    <scope>NUCLEOTIDE SEQUENCE [LARGE SCALE GENOMIC DNA]</scope>
    <source>
        <strain evidence="6">LaAM-08-1</strain>
    </source>
</reference>
<evidence type="ECO:0000256" key="4">
    <source>
        <dbReference type="ARBA" id="ARBA00046271"/>
    </source>
</evidence>
<evidence type="ECO:0000256" key="3">
    <source>
        <dbReference type="ARBA" id="ARBA00023140"/>
    </source>
</evidence>
<keyword evidence="1" id="KW-0962">Peroxisome biogenesis</keyword>
<reference evidence="5 6" key="1">
    <citation type="submission" date="2014-04" db="EMBL/GenBank/DDBJ databases">
        <authorList>
            <consortium name="DOE Joint Genome Institute"/>
            <person name="Kuo A."/>
            <person name="Kohler A."/>
            <person name="Nagy L.G."/>
            <person name="Floudas D."/>
            <person name="Copeland A."/>
            <person name="Barry K.W."/>
            <person name="Cichocki N."/>
            <person name="Veneault-Fourrey C."/>
            <person name="LaButti K."/>
            <person name="Lindquist E.A."/>
            <person name="Lipzen A."/>
            <person name="Lundell T."/>
            <person name="Morin E."/>
            <person name="Murat C."/>
            <person name="Sun H."/>
            <person name="Tunlid A."/>
            <person name="Henrissat B."/>
            <person name="Grigoriev I.V."/>
            <person name="Hibbett D.S."/>
            <person name="Martin F."/>
            <person name="Nordberg H.P."/>
            <person name="Cantor M.N."/>
            <person name="Hua S.X."/>
        </authorList>
    </citation>
    <scope>NUCLEOTIDE SEQUENCE [LARGE SCALE GENOMIC DNA]</scope>
    <source>
        <strain evidence="5 6">LaAM-08-1</strain>
    </source>
</reference>
<keyword evidence="2" id="KW-0472">Membrane</keyword>
<sequence length="249" mass="27528">MASVASQLVFHPAVSQSLKFGATNVGRDKVYRAIQFFARFFAWYLQNNGNKLEAARWTHLKAHLGTARKLMRLGKPVEHLQAALRATFAPGPASETITTVARQVAYFGYLSYDALVWANSIKFINLNPETAKRIAKTSFRLWFAGIVFSLINGVLKASRLTQEIKKLQGTRAWGDKDLSEEAARETRLNAVQATRRSTRDQLVIDLLDVWIPATGAGLLDVNEGTLGSLGLISSILGVKAQWRAVNGKK</sequence>
<proteinExistence type="predicted"/>
<dbReference type="Proteomes" id="UP000054477">
    <property type="component" value="Unassembled WGS sequence"/>
</dbReference>
<dbReference type="GO" id="GO:0005778">
    <property type="term" value="C:peroxisomal membrane"/>
    <property type="evidence" value="ECO:0007669"/>
    <property type="project" value="UniProtKB-SubCell"/>
</dbReference>
<dbReference type="GO" id="GO:0016559">
    <property type="term" value="P:peroxisome fission"/>
    <property type="evidence" value="ECO:0007669"/>
    <property type="project" value="InterPro"/>
</dbReference>
<name>A0A0C9YFM4_9AGAR</name>
<dbReference type="EMBL" id="KN838550">
    <property type="protein sequence ID" value="KIK06868.1"/>
    <property type="molecule type" value="Genomic_DNA"/>
</dbReference>
<evidence type="ECO:0000313" key="6">
    <source>
        <dbReference type="Proteomes" id="UP000054477"/>
    </source>
</evidence>
<evidence type="ECO:0000313" key="5">
    <source>
        <dbReference type="EMBL" id="KIK06868.1"/>
    </source>
</evidence>
<keyword evidence="3" id="KW-0576">Peroxisome</keyword>
<dbReference type="InterPro" id="IPR008733">
    <property type="entry name" value="PEX11"/>
</dbReference>
<dbReference type="OrthoDB" id="411017at2759"/>
<evidence type="ECO:0008006" key="7">
    <source>
        <dbReference type="Google" id="ProtNLM"/>
    </source>
</evidence>
<protein>
    <recommendedName>
        <fullName evidence="7">Peroxisomal biogenesis factor 11</fullName>
    </recommendedName>
</protein>
<dbReference type="Pfam" id="PF05648">
    <property type="entry name" value="PEX11"/>
    <property type="match status" value="1"/>
</dbReference>
<gene>
    <name evidence="5" type="ORF">K443DRAFT_673769</name>
</gene>
<accession>A0A0C9YFM4</accession>
<organism evidence="5 6">
    <name type="scientific">Laccaria amethystina LaAM-08-1</name>
    <dbReference type="NCBI Taxonomy" id="1095629"/>
    <lineage>
        <taxon>Eukaryota</taxon>
        <taxon>Fungi</taxon>
        <taxon>Dikarya</taxon>
        <taxon>Basidiomycota</taxon>
        <taxon>Agaricomycotina</taxon>
        <taxon>Agaricomycetes</taxon>
        <taxon>Agaricomycetidae</taxon>
        <taxon>Agaricales</taxon>
        <taxon>Agaricineae</taxon>
        <taxon>Hydnangiaceae</taxon>
        <taxon>Laccaria</taxon>
    </lineage>
</organism>
<evidence type="ECO:0000256" key="1">
    <source>
        <dbReference type="ARBA" id="ARBA00022593"/>
    </source>
</evidence>
<dbReference type="PANTHER" id="PTHR12652">
    <property type="entry name" value="PEROXISOMAL BIOGENESIS FACTOR 11"/>
    <property type="match status" value="1"/>
</dbReference>
<dbReference type="PANTHER" id="PTHR12652:SF50">
    <property type="entry name" value="PEROXIN 11"/>
    <property type="match status" value="1"/>
</dbReference>
<dbReference type="STRING" id="1095629.A0A0C9YFM4"/>
<dbReference type="HOGENOM" id="CLU_049216_0_0_1"/>